<protein>
    <recommendedName>
        <fullName evidence="2">Reverse transcriptase domain-containing protein</fullName>
    </recommendedName>
</protein>
<reference evidence="1" key="2">
    <citation type="journal article" date="2024" name="Plant">
        <title>Genomic evolution and insights into agronomic trait innovations of Sesamum species.</title>
        <authorList>
            <person name="Miao H."/>
            <person name="Wang L."/>
            <person name="Qu L."/>
            <person name="Liu H."/>
            <person name="Sun Y."/>
            <person name="Le M."/>
            <person name="Wang Q."/>
            <person name="Wei S."/>
            <person name="Zheng Y."/>
            <person name="Lin W."/>
            <person name="Duan Y."/>
            <person name="Cao H."/>
            <person name="Xiong S."/>
            <person name="Wang X."/>
            <person name="Wei L."/>
            <person name="Li C."/>
            <person name="Ma Q."/>
            <person name="Ju M."/>
            <person name="Zhao R."/>
            <person name="Li G."/>
            <person name="Mu C."/>
            <person name="Tian Q."/>
            <person name="Mei H."/>
            <person name="Zhang T."/>
            <person name="Gao T."/>
            <person name="Zhang H."/>
        </authorList>
    </citation>
    <scope>NUCLEOTIDE SEQUENCE</scope>
    <source>
        <strain evidence="1">KEN1</strain>
    </source>
</reference>
<evidence type="ECO:0008006" key="2">
    <source>
        <dbReference type="Google" id="ProtNLM"/>
    </source>
</evidence>
<evidence type="ECO:0000313" key="1">
    <source>
        <dbReference type="EMBL" id="KAL0400961.1"/>
    </source>
</evidence>
<proteinExistence type="predicted"/>
<dbReference type="AlphaFoldDB" id="A0AAW2TBB1"/>
<accession>A0AAW2TBB1</accession>
<name>A0AAW2TBB1_9LAMI</name>
<gene>
    <name evidence="1" type="ORF">Slati_4126000</name>
</gene>
<organism evidence="1">
    <name type="scientific">Sesamum latifolium</name>
    <dbReference type="NCBI Taxonomy" id="2727402"/>
    <lineage>
        <taxon>Eukaryota</taxon>
        <taxon>Viridiplantae</taxon>
        <taxon>Streptophyta</taxon>
        <taxon>Embryophyta</taxon>
        <taxon>Tracheophyta</taxon>
        <taxon>Spermatophyta</taxon>
        <taxon>Magnoliopsida</taxon>
        <taxon>eudicotyledons</taxon>
        <taxon>Gunneridae</taxon>
        <taxon>Pentapetalae</taxon>
        <taxon>asterids</taxon>
        <taxon>lamiids</taxon>
        <taxon>Lamiales</taxon>
        <taxon>Pedaliaceae</taxon>
        <taxon>Sesamum</taxon>
    </lineage>
</organism>
<sequence length="92" mass="10556">MAVFMDSSPEPGFEIGDPMSPYLFVLIMEVLQMLLSQLIEQDSSFDFHWKCREIDLFQLCFADDLLLFCNIDESSVLVFQHGLQKFANLSGL</sequence>
<comment type="caution">
    <text evidence="1">The sequence shown here is derived from an EMBL/GenBank/DDBJ whole genome shotgun (WGS) entry which is preliminary data.</text>
</comment>
<dbReference type="EMBL" id="JACGWN010000015">
    <property type="protein sequence ID" value="KAL0400961.1"/>
    <property type="molecule type" value="Genomic_DNA"/>
</dbReference>
<reference evidence="1" key="1">
    <citation type="submission" date="2020-06" db="EMBL/GenBank/DDBJ databases">
        <authorList>
            <person name="Li T."/>
            <person name="Hu X."/>
            <person name="Zhang T."/>
            <person name="Song X."/>
            <person name="Zhang H."/>
            <person name="Dai N."/>
            <person name="Sheng W."/>
            <person name="Hou X."/>
            <person name="Wei L."/>
        </authorList>
    </citation>
    <scope>NUCLEOTIDE SEQUENCE</scope>
    <source>
        <strain evidence="1">KEN1</strain>
        <tissue evidence="1">Leaf</tissue>
    </source>
</reference>